<dbReference type="SUPFAM" id="SSF51735">
    <property type="entry name" value="NAD(P)-binding Rossmann-fold domains"/>
    <property type="match status" value="1"/>
</dbReference>
<dbReference type="EMBL" id="VDUZ01000013">
    <property type="protein sequence ID" value="TXL75722.1"/>
    <property type="molecule type" value="Genomic_DNA"/>
</dbReference>
<keyword evidence="3 11" id="KW-0808">Transferase</keyword>
<evidence type="ECO:0000313" key="12">
    <source>
        <dbReference type="Proteomes" id="UP000321638"/>
    </source>
</evidence>
<comment type="similarity">
    <text evidence="2">Belongs to the bacterial sugar transferase family.</text>
</comment>
<accession>A0A5C8PPB9</accession>
<evidence type="ECO:0000256" key="6">
    <source>
        <dbReference type="ARBA" id="ARBA00023136"/>
    </source>
</evidence>
<evidence type="ECO:0000256" key="5">
    <source>
        <dbReference type="ARBA" id="ARBA00022989"/>
    </source>
</evidence>
<evidence type="ECO:0000256" key="3">
    <source>
        <dbReference type="ARBA" id="ARBA00022679"/>
    </source>
</evidence>
<dbReference type="Pfam" id="PF02397">
    <property type="entry name" value="Bac_transf"/>
    <property type="match status" value="1"/>
</dbReference>
<sequence>MMTRGSSTTASVAIADATETSEMPGSSGPLRERVRKTVSAAIVTRLLMAIDGAAVLAAGVAALHWEATRTEIDWGAAGMVIALGTVLAINAFHLLGGYRFARLGRLIEAVASVALGWLLSLGVLVAVASLATVSIATLQPWLAVWFAGGLGLLASSRLVLSLLLVRWKREGRLGERVAVVGTGPIARRLLIHLNGRSGTAMRVAGIYDDQHDGHSMGVRCLGHRIAGDVDDLVADIRRLGITTVVVALPLSADLRLAAVLNKLSMVPVDVRLCPDGFGLQLGRVGVSHVGDMTLLNVMDRPLRDWRRVAKEIEDRLLAALILTLIAPLMLFIATLIKLDSPGPVFFRQKRYGFNNELIEVLKFRTMHHAAQDPNAEQLTRRNDPRITRIGAFLRRTSIDELPQFLNVLRGEMSIVGPRPHALAAKAGRLLYQDAVRYYDSRHRMKPGITGWAQINGWRGETDTVEQIRKRVEHDLYYIENWSIALDLKIIIRTVFGGFTGRYAY</sequence>
<dbReference type="InterPro" id="IPR036291">
    <property type="entry name" value="NAD(P)-bd_dom_sf"/>
</dbReference>
<evidence type="ECO:0000313" key="11">
    <source>
        <dbReference type="EMBL" id="TXL75722.1"/>
    </source>
</evidence>
<reference evidence="11 12" key="1">
    <citation type="submission" date="2019-06" db="EMBL/GenBank/DDBJ databases">
        <title>New taxonomy in bacterial strain CC-CFT640, isolated from vineyard.</title>
        <authorList>
            <person name="Lin S.-Y."/>
            <person name="Tsai C.-F."/>
            <person name="Young C.-C."/>
        </authorList>
    </citation>
    <scope>NUCLEOTIDE SEQUENCE [LARGE SCALE GENOMIC DNA]</scope>
    <source>
        <strain evidence="11 12">CC-CFT640</strain>
    </source>
</reference>
<name>A0A5C8PPB9_9HYPH</name>
<dbReference type="Pfam" id="PF13727">
    <property type="entry name" value="CoA_binding_3"/>
    <property type="match status" value="1"/>
</dbReference>
<dbReference type="OrthoDB" id="9808602at2"/>
<feature type="transmembrane region" description="Helical" evidence="9">
    <location>
        <begin position="142"/>
        <end position="165"/>
    </location>
</feature>
<keyword evidence="5 9" id="KW-1133">Transmembrane helix</keyword>
<comment type="subcellular location">
    <subcellularLocation>
        <location evidence="1">Membrane</location>
        <topology evidence="1">Multi-pass membrane protein</topology>
    </subcellularLocation>
</comment>
<dbReference type="PANTHER" id="PTHR30576">
    <property type="entry name" value="COLANIC BIOSYNTHESIS UDP-GLUCOSE LIPID CARRIER TRANSFERASE"/>
    <property type="match status" value="1"/>
</dbReference>
<keyword evidence="6 9" id="KW-0472">Membrane</keyword>
<keyword evidence="12" id="KW-1185">Reference proteome</keyword>
<keyword evidence="4 9" id="KW-0812">Transmembrane</keyword>
<evidence type="ECO:0000259" key="10">
    <source>
        <dbReference type="Pfam" id="PF02397"/>
    </source>
</evidence>
<feature type="transmembrane region" description="Helical" evidence="9">
    <location>
        <begin position="110"/>
        <end position="136"/>
    </location>
</feature>
<dbReference type="InterPro" id="IPR017473">
    <property type="entry name" value="Undecaprenyl-P_gluc_Ptfrase"/>
</dbReference>
<evidence type="ECO:0000256" key="4">
    <source>
        <dbReference type="ARBA" id="ARBA00022692"/>
    </source>
</evidence>
<protein>
    <submittedName>
        <fullName evidence="11">Undecaprenyl-phosphate glucose phosphotransferase</fullName>
        <ecNumber evidence="11">2.7.8.31</ecNumber>
    </submittedName>
</protein>
<feature type="transmembrane region" description="Helical" evidence="9">
    <location>
        <begin position="316"/>
        <end position="336"/>
    </location>
</feature>
<dbReference type="AlphaFoldDB" id="A0A5C8PPB9"/>
<dbReference type="PANTHER" id="PTHR30576:SF0">
    <property type="entry name" value="UNDECAPRENYL-PHOSPHATE N-ACETYLGALACTOSAMINYL 1-PHOSPHATE TRANSFERASE-RELATED"/>
    <property type="match status" value="1"/>
</dbReference>
<dbReference type="GO" id="GO:0089702">
    <property type="term" value="F:undecaprenyl-phosphate glucose phosphotransferase activity"/>
    <property type="evidence" value="ECO:0007669"/>
    <property type="project" value="UniProtKB-EC"/>
</dbReference>
<comment type="caution">
    <text evidence="11">The sequence shown here is derived from an EMBL/GenBank/DDBJ whole genome shotgun (WGS) entry which is preliminary data.</text>
</comment>
<evidence type="ECO:0000256" key="8">
    <source>
        <dbReference type="SAM" id="MobiDB-lite"/>
    </source>
</evidence>
<feature type="transmembrane region" description="Helical" evidence="9">
    <location>
        <begin position="42"/>
        <end position="65"/>
    </location>
</feature>
<evidence type="ECO:0000256" key="9">
    <source>
        <dbReference type="SAM" id="Phobius"/>
    </source>
</evidence>
<feature type="region of interest" description="Disordered" evidence="8">
    <location>
        <begin position="1"/>
        <end position="31"/>
    </location>
</feature>
<dbReference type="InterPro" id="IPR003362">
    <property type="entry name" value="Bact_transf"/>
</dbReference>
<dbReference type="Gene3D" id="3.40.50.720">
    <property type="entry name" value="NAD(P)-binding Rossmann-like Domain"/>
    <property type="match status" value="1"/>
</dbReference>
<dbReference type="GO" id="GO:0016020">
    <property type="term" value="C:membrane"/>
    <property type="evidence" value="ECO:0007669"/>
    <property type="project" value="UniProtKB-SubCell"/>
</dbReference>
<gene>
    <name evidence="11" type="ORF">FHP25_13825</name>
</gene>
<evidence type="ECO:0000256" key="7">
    <source>
        <dbReference type="ARBA" id="ARBA00023169"/>
    </source>
</evidence>
<dbReference type="InterPro" id="IPR017475">
    <property type="entry name" value="EPS_sugar_tfrase"/>
</dbReference>
<evidence type="ECO:0000256" key="1">
    <source>
        <dbReference type="ARBA" id="ARBA00004141"/>
    </source>
</evidence>
<dbReference type="EC" id="2.7.8.31" evidence="11"/>
<organism evidence="11 12">
    <name type="scientific">Vineibacter terrae</name>
    <dbReference type="NCBI Taxonomy" id="2586908"/>
    <lineage>
        <taxon>Bacteria</taxon>
        <taxon>Pseudomonadati</taxon>
        <taxon>Pseudomonadota</taxon>
        <taxon>Alphaproteobacteria</taxon>
        <taxon>Hyphomicrobiales</taxon>
        <taxon>Vineibacter</taxon>
    </lineage>
</organism>
<feature type="compositionally biased region" description="Polar residues" evidence="8">
    <location>
        <begin position="1"/>
        <end position="11"/>
    </location>
</feature>
<keyword evidence="7" id="KW-0270">Exopolysaccharide synthesis</keyword>
<dbReference type="GO" id="GO:0000271">
    <property type="term" value="P:polysaccharide biosynthetic process"/>
    <property type="evidence" value="ECO:0007669"/>
    <property type="project" value="UniProtKB-KW"/>
</dbReference>
<evidence type="ECO:0000256" key="2">
    <source>
        <dbReference type="ARBA" id="ARBA00006464"/>
    </source>
</evidence>
<proteinExistence type="inferred from homology"/>
<feature type="transmembrane region" description="Helical" evidence="9">
    <location>
        <begin position="77"/>
        <end position="98"/>
    </location>
</feature>
<dbReference type="NCBIfam" id="TIGR03023">
    <property type="entry name" value="WcaJ_sugtrans"/>
    <property type="match status" value="1"/>
</dbReference>
<dbReference type="Proteomes" id="UP000321638">
    <property type="component" value="Unassembled WGS sequence"/>
</dbReference>
<dbReference type="NCBIfam" id="TIGR03025">
    <property type="entry name" value="EPS_sugtrans"/>
    <property type="match status" value="1"/>
</dbReference>
<feature type="domain" description="Bacterial sugar transferase" evidence="10">
    <location>
        <begin position="310"/>
        <end position="495"/>
    </location>
</feature>